<sequence>MSLPFIIAAGVALAAAGYGVKKKLMQTFSAKRPMNILSISMKAMIC</sequence>
<gene>
    <name evidence="1" type="ORF">HMPREF1391_00705</name>
</gene>
<dbReference type="EMBL" id="ANFP01000029">
    <property type="protein sequence ID" value="EKQ72346.1"/>
    <property type="molecule type" value="Genomic_DNA"/>
</dbReference>
<accession>A0AB72ZVD2</accession>
<dbReference type="AlphaFoldDB" id="A0AB72ZVD2"/>
<comment type="caution">
    <text evidence="1">The sequence shown here is derived from an EMBL/GenBank/DDBJ whole genome shotgun (WGS) entry which is preliminary data.</text>
</comment>
<organism evidence="1 2">
    <name type="scientific">Helicobacter pylori GAM100Ai</name>
    <dbReference type="NCBI Taxonomy" id="1159019"/>
    <lineage>
        <taxon>Bacteria</taxon>
        <taxon>Pseudomonadati</taxon>
        <taxon>Campylobacterota</taxon>
        <taxon>Epsilonproteobacteria</taxon>
        <taxon>Campylobacterales</taxon>
        <taxon>Helicobacteraceae</taxon>
        <taxon>Helicobacter</taxon>
    </lineage>
</organism>
<protein>
    <submittedName>
        <fullName evidence="1">Uncharacterized protein</fullName>
    </submittedName>
</protein>
<name>A0AB72ZVD2_HELPX</name>
<proteinExistence type="predicted"/>
<reference evidence="2" key="1">
    <citation type="submission" date="2023-07" db="EMBL/GenBank/DDBJ databases">
        <authorList>
            <person name="Weinstock G."/>
            <person name="Sodergren E."/>
            <person name="Lobos E.A."/>
            <person name="Fulton L."/>
            <person name="Fulton R."/>
            <person name="Courtney L."/>
            <person name="Fronick C."/>
            <person name="O'Laughlin M."/>
            <person name="Godfrey J."/>
            <person name="Wilson R.M."/>
            <person name="Miner T."/>
            <person name="Farmer C."/>
            <person name="Delehaunty K."/>
            <person name="Cordes M."/>
            <person name="Minx P."/>
            <person name="Tomlinson C."/>
            <person name="Chen J."/>
            <person name="Wollam A."/>
            <person name="Pepin K.H."/>
            <person name="Bhonagiri V."/>
            <person name="Zhang X."/>
            <person name="Suruliraj S."/>
            <person name="Antonio M."/>
            <person name="Secka O."/>
            <person name="Thomas J."/>
            <person name="Warren W."/>
            <person name="Mitreva M."/>
            <person name="Mardis E.R."/>
            <person name="Wilson R.K."/>
        </authorList>
    </citation>
    <scope>NUCLEOTIDE SEQUENCE [LARGE SCALE GENOMIC DNA]</scope>
    <source>
        <strain evidence="2">GAM100Ai</strain>
    </source>
</reference>
<evidence type="ECO:0000313" key="2">
    <source>
        <dbReference type="Proteomes" id="UP000001345"/>
    </source>
</evidence>
<dbReference type="Proteomes" id="UP000001345">
    <property type="component" value="Unassembled WGS sequence"/>
</dbReference>
<evidence type="ECO:0000313" key="1">
    <source>
        <dbReference type="EMBL" id="EKQ72346.1"/>
    </source>
</evidence>